<protein>
    <submittedName>
        <fullName evidence="1">Cyclopropane-fatty-acyl-phospholipid synthase</fullName>
        <ecNumber evidence="1">2.1.1.79</ecNumber>
    </submittedName>
</protein>
<name>A0A4U9W9P7_SERFO</name>
<accession>A0A4U9W9P7</accession>
<keyword evidence="1" id="KW-0808">Transferase</keyword>
<organism evidence="1">
    <name type="scientific">Serratia fonticola</name>
    <dbReference type="NCBI Taxonomy" id="47917"/>
    <lineage>
        <taxon>Bacteria</taxon>
        <taxon>Pseudomonadati</taxon>
        <taxon>Pseudomonadota</taxon>
        <taxon>Gammaproteobacteria</taxon>
        <taxon>Enterobacterales</taxon>
        <taxon>Yersiniaceae</taxon>
        <taxon>Serratia</taxon>
    </lineage>
</organism>
<dbReference type="InterPro" id="IPR050723">
    <property type="entry name" value="CFA/CMAS"/>
</dbReference>
<dbReference type="SUPFAM" id="SSF53335">
    <property type="entry name" value="S-adenosyl-L-methionine-dependent methyltransferases"/>
    <property type="match status" value="1"/>
</dbReference>
<evidence type="ECO:0000313" key="1">
    <source>
        <dbReference type="EMBL" id="VTR55695.1"/>
    </source>
</evidence>
<sequence>MSSVICSIWGPDYARTLTHWRQRFLHAWQDIEKLGFDERFRRMWLYYFGYCEAGFNARTISVVQLTAERV</sequence>
<dbReference type="PANTHER" id="PTHR43667">
    <property type="entry name" value="CYCLOPROPANE-FATTY-ACYL-PHOSPHOLIPID SYNTHASE"/>
    <property type="match status" value="1"/>
</dbReference>
<reference evidence="1" key="1">
    <citation type="submission" date="2019-05" db="EMBL/GenBank/DDBJ databases">
        <authorList>
            <consortium name="Pathogen Informatics"/>
        </authorList>
    </citation>
    <scope>NUCLEOTIDE SEQUENCE [LARGE SCALE GENOMIC DNA]</scope>
    <source>
        <strain evidence="1">NCTC12965</strain>
    </source>
</reference>
<dbReference type="AlphaFoldDB" id="A0A4U9W9P7"/>
<dbReference type="EC" id="2.1.1.79" evidence="1"/>
<dbReference type="PANTHER" id="PTHR43667:SF2">
    <property type="entry name" value="FATTY ACID C-METHYL TRANSFERASE"/>
    <property type="match status" value="1"/>
</dbReference>
<dbReference type="GO" id="GO:0008825">
    <property type="term" value="F:cyclopropane-fatty-acyl-phospholipid synthase activity"/>
    <property type="evidence" value="ECO:0007669"/>
    <property type="project" value="UniProtKB-EC"/>
</dbReference>
<keyword evidence="1" id="KW-0489">Methyltransferase</keyword>
<proteinExistence type="predicted"/>
<dbReference type="GO" id="GO:0032259">
    <property type="term" value="P:methylation"/>
    <property type="evidence" value="ECO:0007669"/>
    <property type="project" value="UniProtKB-KW"/>
</dbReference>
<dbReference type="InterPro" id="IPR029063">
    <property type="entry name" value="SAM-dependent_MTases_sf"/>
</dbReference>
<dbReference type="Gene3D" id="3.40.50.150">
    <property type="entry name" value="Vaccinia Virus protein VP39"/>
    <property type="match status" value="1"/>
</dbReference>
<dbReference type="Pfam" id="PF02353">
    <property type="entry name" value="CMAS"/>
    <property type="match status" value="1"/>
</dbReference>
<dbReference type="EMBL" id="CABEEZ010000133">
    <property type="protein sequence ID" value="VTR55695.1"/>
    <property type="molecule type" value="Genomic_DNA"/>
</dbReference>
<gene>
    <name evidence="1" type="primary">cfa_4</name>
    <name evidence="1" type="ORF">NCTC12965_07044</name>
</gene>